<keyword evidence="2" id="KW-1185">Reference proteome</keyword>
<sequence>MDNHQEWTFDLVVERLIEAWGFMWRMPDREAGWLRAPQAGAIYQRGVLTRQEAWALYQLDSDDYDRDALPKLPGLRTAEVDRMDEALGWIEWVDPAHRRLVGLVLQSMHRGDEAEVPWGRIAKRIGWAGHPDTLSKRWSRSITRIAQRLARAGNGGFPHLEGVNPWNALGVK</sequence>
<dbReference type="AlphaFoldDB" id="A0AAW3TUQ1"/>
<dbReference type="EMBL" id="JACIDB010000002">
    <property type="protein sequence ID" value="MBB3875299.1"/>
    <property type="molecule type" value="Genomic_DNA"/>
</dbReference>
<protein>
    <recommendedName>
        <fullName evidence="3">DNA-binding protein</fullName>
    </recommendedName>
</protein>
<name>A0AAW3TUQ1_9SPHN</name>
<comment type="caution">
    <text evidence="1">The sequence shown here is derived from an EMBL/GenBank/DDBJ whole genome shotgun (WGS) entry which is preliminary data.</text>
</comment>
<reference evidence="1 2" key="1">
    <citation type="submission" date="2020-08" db="EMBL/GenBank/DDBJ databases">
        <title>Genomic Encyclopedia of Type Strains, Phase IV (KMG-IV): sequencing the most valuable type-strain genomes for metagenomic binning, comparative biology and taxonomic classification.</title>
        <authorList>
            <person name="Goeker M."/>
        </authorList>
    </citation>
    <scope>NUCLEOTIDE SEQUENCE [LARGE SCALE GENOMIC DNA]</scope>
    <source>
        <strain evidence="1 2">DSM 15581</strain>
    </source>
</reference>
<dbReference type="Proteomes" id="UP000528945">
    <property type="component" value="Unassembled WGS sequence"/>
</dbReference>
<organism evidence="1 2">
    <name type="scientific">Sphingomonas aquatilis</name>
    <dbReference type="NCBI Taxonomy" id="93063"/>
    <lineage>
        <taxon>Bacteria</taxon>
        <taxon>Pseudomonadati</taxon>
        <taxon>Pseudomonadota</taxon>
        <taxon>Alphaproteobacteria</taxon>
        <taxon>Sphingomonadales</taxon>
        <taxon>Sphingomonadaceae</taxon>
        <taxon>Sphingomonas</taxon>
    </lineage>
</organism>
<accession>A0AAW3TUQ1</accession>
<evidence type="ECO:0008006" key="3">
    <source>
        <dbReference type="Google" id="ProtNLM"/>
    </source>
</evidence>
<proteinExistence type="predicted"/>
<evidence type="ECO:0000313" key="1">
    <source>
        <dbReference type="EMBL" id="MBB3875299.1"/>
    </source>
</evidence>
<dbReference type="RefSeq" id="WP_147036051.1">
    <property type="nucleotide sequence ID" value="NZ_JACIDB010000002.1"/>
</dbReference>
<evidence type="ECO:0000313" key="2">
    <source>
        <dbReference type="Proteomes" id="UP000528945"/>
    </source>
</evidence>
<gene>
    <name evidence="1" type="ORF">GGR47_001534</name>
</gene>